<evidence type="ECO:0008006" key="3">
    <source>
        <dbReference type="Google" id="ProtNLM"/>
    </source>
</evidence>
<proteinExistence type="predicted"/>
<evidence type="ECO:0000313" key="1">
    <source>
        <dbReference type="EMBL" id="OEU92326.1"/>
    </source>
</evidence>
<dbReference type="EMBL" id="LJGU01000157">
    <property type="protein sequence ID" value="OEU92326.1"/>
    <property type="molecule type" value="Genomic_DNA"/>
</dbReference>
<gene>
    <name evidence="1" type="ORF">AN216_24720</name>
</gene>
<dbReference type="Pfam" id="PF06013">
    <property type="entry name" value="WXG100"/>
    <property type="match status" value="1"/>
</dbReference>
<evidence type="ECO:0000313" key="2">
    <source>
        <dbReference type="Proteomes" id="UP000176101"/>
    </source>
</evidence>
<dbReference type="InterPro" id="IPR010310">
    <property type="entry name" value="T7SS_ESAT-6-like"/>
</dbReference>
<protein>
    <recommendedName>
        <fullName evidence="3">ESAT-6-like protein</fullName>
    </recommendedName>
</protein>
<dbReference type="Proteomes" id="UP000176101">
    <property type="component" value="Unassembled WGS sequence"/>
</dbReference>
<dbReference type="Gene3D" id="1.10.287.1060">
    <property type="entry name" value="ESAT-6-like"/>
    <property type="match status" value="1"/>
</dbReference>
<reference evidence="1 2" key="1">
    <citation type="journal article" date="2016" name="Front. Microbiol.">
        <title>Comparative Genomics Analysis of Streptomyces Species Reveals Their Adaptation to the Marine Environment and Their Diversity at the Genomic Level.</title>
        <authorList>
            <person name="Tian X."/>
            <person name="Zhang Z."/>
            <person name="Yang T."/>
            <person name="Chen M."/>
            <person name="Li J."/>
            <person name="Chen F."/>
            <person name="Yang J."/>
            <person name="Li W."/>
            <person name="Zhang B."/>
            <person name="Zhang Z."/>
            <person name="Wu J."/>
            <person name="Zhang C."/>
            <person name="Long L."/>
            <person name="Xiao J."/>
        </authorList>
    </citation>
    <scope>NUCLEOTIDE SEQUENCE [LARGE SCALE GENOMIC DNA]</scope>
    <source>
        <strain evidence="1 2">SCSIO 02100</strain>
    </source>
</reference>
<dbReference type="InterPro" id="IPR036689">
    <property type="entry name" value="ESAT-6-like_sf"/>
</dbReference>
<name>A0A1E7JTX9_9ACTN</name>
<dbReference type="AlphaFoldDB" id="A0A1E7JTX9"/>
<sequence length="114" mass="12547">MAEGAGGGASDVRIEDAELQTLITDVQGMQSTLQSKITRLNSAVDAIEGGWKGSAHGAYDQLQRKANTYADRLNKHLQFLQEALEMSRSGFNKHEMEEMEKFQRAASNSPIADF</sequence>
<dbReference type="STRING" id="1075402.AN216_24720"/>
<dbReference type="NCBIfam" id="TIGR03930">
    <property type="entry name" value="WXG100_ESAT6"/>
    <property type="match status" value="1"/>
</dbReference>
<dbReference type="OrthoDB" id="3253863at2"/>
<comment type="caution">
    <text evidence="1">The sequence shown here is derived from an EMBL/GenBank/DDBJ whole genome shotgun (WGS) entry which is preliminary data.</text>
</comment>
<accession>A0A1E7JTX9</accession>
<dbReference type="SUPFAM" id="SSF140453">
    <property type="entry name" value="EsxAB dimer-like"/>
    <property type="match status" value="1"/>
</dbReference>
<dbReference type="RefSeq" id="WP_079166966.1">
    <property type="nucleotide sequence ID" value="NZ_LJGU01000157.1"/>
</dbReference>
<keyword evidence="2" id="KW-1185">Reference proteome</keyword>
<organism evidence="1 2">
    <name type="scientific">Streptomyces oceani</name>
    <dbReference type="NCBI Taxonomy" id="1075402"/>
    <lineage>
        <taxon>Bacteria</taxon>
        <taxon>Bacillati</taxon>
        <taxon>Actinomycetota</taxon>
        <taxon>Actinomycetes</taxon>
        <taxon>Kitasatosporales</taxon>
        <taxon>Streptomycetaceae</taxon>
        <taxon>Streptomyces</taxon>
    </lineage>
</organism>